<comment type="caution">
    <text evidence="1">The sequence shown here is derived from an EMBL/GenBank/DDBJ whole genome shotgun (WGS) entry which is preliminary data.</text>
</comment>
<evidence type="ECO:0000313" key="4">
    <source>
        <dbReference type="Proteomes" id="UP000032483"/>
    </source>
</evidence>
<dbReference type="EMBL" id="JXXK01000005">
    <property type="protein sequence ID" value="KJF40642.1"/>
    <property type="molecule type" value="Genomic_DNA"/>
</dbReference>
<evidence type="ECO:0000313" key="6">
    <source>
        <dbReference type="Proteomes" id="UP000472755"/>
    </source>
</evidence>
<evidence type="ECO:0000313" key="5">
    <source>
        <dbReference type="Proteomes" id="UP000053433"/>
    </source>
</evidence>
<dbReference type="EMBL" id="WMZU01000016">
    <property type="protein sequence ID" value="MTS27842.1"/>
    <property type="molecule type" value="Genomic_DNA"/>
</dbReference>
<dbReference type="AlphaFoldDB" id="A0A0D8J150"/>
<protein>
    <recommendedName>
        <fullName evidence="7">DUF2007 domain-containing protein</fullName>
    </recommendedName>
</protein>
<proteinExistence type="predicted"/>
<dbReference type="EMBL" id="LMUA01000010">
    <property type="protein sequence ID" value="KUE76360.1"/>
    <property type="molecule type" value="Genomic_DNA"/>
</dbReference>
<dbReference type="Proteomes" id="UP000032483">
    <property type="component" value="Unassembled WGS sequence"/>
</dbReference>
<reference evidence="1" key="1">
    <citation type="submission" date="2015-02" db="EMBL/GenBank/DDBJ databases">
        <title>A novel member of the family Ruminococcaceae isolated from human feces.</title>
        <authorList>
            <person name="Shkoporov A.N."/>
            <person name="Chaplin A.V."/>
            <person name="Motuzova O.V."/>
            <person name="Kafarskaia L.I."/>
            <person name="Khokhlova E.V."/>
            <person name="Efimov B.A."/>
        </authorList>
    </citation>
    <scope>NUCLEOTIDE SEQUENCE [LARGE SCALE GENOMIC DNA]</scope>
    <source>
        <strain evidence="1">585-1</strain>
    </source>
</reference>
<sequence>MWFWQRREVYMGKDGPQLYAVRTALEQAGIGFECIVRSGRNYTGADRRMTNAHSADAGIWYVYVRSADLEAAEGVAQRALRGG</sequence>
<organism evidence="1 4">
    <name type="scientific">Ruthenibacterium lactatiformans</name>
    <dbReference type="NCBI Taxonomy" id="1550024"/>
    <lineage>
        <taxon>Bacteria</taxon>
        <taxon>Bacillati</taxon>
        <taxon>Bacillota</taxon>
        <taxon>Clostridia</taxon>
        <taxon>Eubacteriales</taxon>
        <taxon>Oscillospiraceae</taxon>
        <taxon>Ruthenibacterium</taxon>
    </lineage>
</organism>
<name>A0A0D8J150_9FIRM</name>
<accession>A0A0D8J150</accession>
<reference evidence="2 5" key="2">
    <citation type="submission" date="2015-10" db="EMBL/GenBank/DDBJ databases">
        <title>A novel member of the family Ruminococcaceae isolated from human faeces.</title>
        <authorList>
            <person name="Shkoporov A.N."/>
            <person name="Chaplin A.V."/>
            <person name="Motuzova O.V."/>
            <person name="Kafarskaia L.I."/>
            <person name="Efimov B.A."/>
        </authorList>
    </citation>
    <scope>NUCLEOTIDE SEQUENCE [LARGE SCALE GENOMIC DNA]</scope>
    <source>
        <strain evidence="2 5">668</strain>
    </source>
</reference>
<gene>
    <name evidence="2" type="ORF">ASJ35_09070</name>
    <name evidence="3" type="ORF">GMD59_11160</name>
    <name evidence="1" type="ORF">TQ39_05335</name>
</gene>
<evidence type="ECO:0000313" key="3">
    <source>
        <dbReference type="EMBL" id="MTS27842.1"/>
    </source>
</evidence>
<dbReference type="Proteomes" id="UP000053433">
    <property type="component" value="Unassembled WGS sequence"/>
</dbReference>
<reference evidence="3 6" key="3">
    <citation type="journal article" date="2019" name="Nat. Med.">
        <title>A library of human gut bacterial isolates paired with longitudinal multiomics data enables mechanistic microbiome research.</title>
        <authorList>
            <person name="Poyet M."/>
            <person name="Groussin M."/>
            <person name="Gibbons S.M."/>
            <person name="Avila-Pacheco J."/>
            <person name="Jiang X."/>
            <person name="Kearney S.M."/>
            <person name="Perrotta A.R."/>
            <person name="Berdy B."/>
            <person name="Zhao S."/>
            <person name="Lieberman T.D."/>
            <person name="Swanson P.K."/>
            <person name="Smith M."/>
            <person name="Roesemann S."/>
            <person name="Alexander J.E."/>
            <person name="Rich S.A."/>
            <person name="Livny J."/>
            <person name="Vlamakis H."/>
            <person name="Clish C."/>
            <person name="Bullock K."/>
            <person name="Deik A."/>
            <person name="Scott J."/>
            <person name="Pierce K.A."/>
            <person name="Xavier R.J."/>
            <person name="Alm E.J."/>
        </authorList>
    </citation>
    <scope>NUCLEOTIDE SEQUENCE [LARGE SCALE GENOMIC DNA]</scope>
    <source>
        <strain evidence="3 6">BIOML-A4</strain>
    </source>
</reference>
<keyword evidence="4" id="KW-1185">Reference proteome</keyword>
<dbReference type="RefSeq" id="WP_009322200.1">
    <property type="nucleotide sequence ID" value="NZ_CAOJUJ010000007.1"/>
</dbReference>
<dbReference type="Proteomes" id="UP000472755">
    <property type="component" value="Unassembled WGS sequence"/>
</dbReference>
<evidence type="ECO:0000313" key="1">
    <source>
        <dbReference type="EMBL" id="KJF40642.1"/>
    </source>
</evidence>
<accession>A0A0W7TR87</accession>
<evidence type="ECO:0000313" key="2">
    <source>
        <dbReference type="EMBL" id="KUE76360.1"/>
    </source>
</evidence>
<evidence type="ECO:0008006" key="7">
    <source>
        <dbReference type="Google" id="ProtNLM"/>
    </source>
</evidence>